<dbReference type="EC" id="3.2.1.-" evidence="5"/>
<dbReference type="GO" id="GO:0016798">
    <property type="term" value="F:hydrolase activity, acting on glycosyl bonds"/>
    <property type="evidence" value="ECO:0007669"/>
    <property type="project" value="UniProtKB-KW"/>
</dbReference>
<name>A0ABW3MG31_9PSEU</name>
<gene>
    <name evidence="5" type="ORF">ACFQ1S_22595</name>
</gene>
<evidence type="ECO:0000256" key="1">
    <source>
        <dbReference type="ARBA" id="ARBA00008834"/>
    </source>
</evidence>
<reference evidence="6" key="1">
    <citation type="journal article" date="2019" name="Int. J. Syst. Evol. Microbiol.">
        <title>The Global Catalogue of Microorganisms (GCM) 10K type strain sequencing project: providing services to taxonomists for standard genome sequencing and annotation.</title>
        <authorList>
            <consortium name="The Broad Institute Genomics Platform"/>
            <consortium name="The Broad Institute Genome Sequencing Center for Infectious Disease"/>
            <person name="Wu L."/>
            <person name="Ma J."/>
        </authorList>
    </citation>
    <scope>NUCLEOTIDE SEQUENCE [LARGE SCALE GENOMIC DNA]</scope>
    <source>
        <strain evidence="6">JCM 31486</strain>
    </source>
</reference>
<dbReference type="SUPFAM" id="SSF51126">
    <property type="entry name" value="Pectin lyase-like"/>
    <property type="match status" value="1"/>
</dbReference>
<proteinExistence type="inferred from homology"/>
<keyword evidence="6" id="KW-1185">Reference proteome</keyword>
<evidence type="ECO:0000256" key="4">
    <source>
        <dbReference type="RuleBase" id="RU361169"/>
    </source>
</evidence>
<dbReference type="InterPro" id="IPR051801">
    <property type="entry name" value="GH28_Enzymes"/>
</dbReference>
<dbReference type="PANTHER" id="PTHR31339">
    <property type="entry name" value="PECTIN LYASE-RELATED"/>
    <property type="match status" value="1"/>
</dbReference>
<dbReference type="Proteomes" id="UP001597045">
    <property type="component" value="Unassembled WGS sequence"/>
</dbReference>
<evidence type="ECO:0000313" key="5">
    <source>
        <dbReference type="EMBL" id="MFD1048129.1"/>
    </source>
</evidence>
<feature type="non-terminal residue" evidence="5">
    <location>
        <position position="1"/>
    </location>
</feature>
<dbReference type="PANTHER" id="PTHR31339:SF9">
    <property type="entry name" value="PLASMIN AND FIBRONECTIN-BINDING PROTEIN A"/>
    <property type="match status" value="1"/>
</dbReference>
<dbReference type="InterPro" id="IPR012334">
    <property type="entry name" value="Pectin_lyas_fold"/>
</dbReference>
<comment type="similarity">
    <text evidence="1 4">Belongs to the glycosyl hydrolase 28 family.</text>
</comment>
<protein>
    <submittedName>
        <fullName evidence="5">Glycoside hydrolase family 28 protein</fullName>
        <ecNumber evidence="5">3.2.1.-</ecNumber>
    </submittedName>
</protein>
<evidence type="ECO:0000256" key="2">
    <source>
        <dbReference type="ARBA" id="ARBA00022801"/>
    </source>
</evidence>
<keyword evidence="2 4" id="KW-0378">Hydrolase</keyword>
<dbReference type="EMBL" id="JBHTIS010001417">
    <property type="protein sequence ID" value="MFD1048129.1"/>
    <property type="molecule type" value="Genomic_DNA"/>
</dbReference>
<evidence type="ECO:0000256" key="3">
    <source>
        <dbReference type="ARBA" id="ARBA00023295"/>
    </source>
</evidence>
<keyword evidence="3 4" id="KW-0326">Glycosidase</keyword>
<dbReference type="InterPro" id="IPR011050">
    <property type="entry name" value="Pectin_lyase_fold/virulence"/>
</dbReference>
<sequence>QFAAGTYLAAGTVHLKSGVTIQLDKGSTITGSSSGYDKAEDNKWDKYQDYGHSHFHNAMFYGDNVENVSFTGEGTIDGGGHLITGNPKDGQADKIISITHCKNLTLSGITLKRGGHFAALINGCDGVTSDKLNISTASDRDGWNIISTTNVHITNITDAANDDALVFKSDYALGAKLPNGHVTVNNAKLSAKCCNALMFGSETCGDFTDYDFQDIQITGAGKSGLGMVSMDGAVISDVHYKNITLSGTASPITQKVGTRKRCGNSPGVGKIHDITYENITGTNAGSYSPTLWGEAGANQISNVTFTNVNLTLPGGKGTMSTGVPSNDPKDYNPKSIGTRPAYGWYIHNANNIKFVDSSVRFSKDDGRPAVIANTGSALTFDHFTAQKGSKSPSDLLFQSVTGYCVTASQNTSGGALRIGNTGSTSSC</sequence>
<dbReference type="Pfam" id="PF00295">
    <property type="entry name" value="Glyco_hydro_28"/>
    <property type="match status" value="1"/>
</dbReference>
<accession>A0ABW3MG31</accession>
<organism evidence="5 6">
    <name type="scientific">Kibdelosporangium lantanae</name>
    <dbReference type="NCBI Taxonomy" id="1497396"/>
    <lineage>
        <taxon>Bacteria</taxon>
        <taxon>Bacillati</taxon>
        <taxon>Actinomycetota</taxon>
        <taxon>Actinomycetes</taxon>
        <taxon>Pseudonocardiales</taxon>
        <taxon>Pseudonocardiaceae</taxon>
        <taxon>Kibdelosporangium</taxon>
    </lineage>
</organism>
<dbReference type="InterPro" id="IPR000743">
    <property type="entry name" value="Glyco_hydro_28"/>
</dbReference>
<comment type="caution">
    <text evidence="5">The sequence shown here is derived from an EMBL/GenBank/DDBJ whole genome shotgun (WGS) entry which is preliminary data.</text>
</comment>
<evidence type="ECO:0000313" key="6">
    <source>
        <dbReference type="Proteomes" id="UP001597045"/>
    </source>
</evidence>
<dbReference type="Gene3D" id="2.160.20.10">
    <property type="entry name" value="Single-stranded right-handed beta-helix, Pectin lyase-like"/>
    <property type="match status" value="1"/>
</dbReference>